<evidence type="ECO:0000256" key="1">
    <source>
        <dbReference type="SAM" id="MobiDB-lite"/>
    </source>
</evidence>
<sequence length="67" mass="7368">MRTPRYHLAEGDNPPREVTEAQFVAAERRAGFINTLGQPHRPATAGFSGHAPNGTTLRGHITYEDPQ</sequence>
<dbReference type="RefSeq" id="WP_359273075.1">
    <property type="nucleotide sequence ID" value="NZ_JBEZNA010000034.1"/>
</dbReference>
<comment type="caution">
    <text evidence="2">The sequence shown here is derived from an EMBL/GenBank/DDBJ whole genome shotgun (WGS) entry which is preliminary data.</text>
</comment>
<protein>
    <submittedName>
        <fullName evidence="2">Uncharacterized protein</fullName>
    </submittedName>
</protein>
<organism evidence="2 3">
    <name type="scientific">Streptomyces chilikensis</name>
    <dbReference type="NCBI Taxonomy" id="1194079"/>
    <lineage>
        <taxon>Bacteria</taxon>
        <taxon>Bacillati</taxon>
        <taxon>Actinomycetota</taxon>
        <taxon>Actinomycetes</taxon>
        <taxon>Kitasatosporales</taxon>
        <taxon>Streptomycetaceae</taxon>
        <taxon>Streptomyces</taxon>
    </lineage>
</organism>
<name>A0ABV3ERC6_9ACTN</name>
<accession>A0ABV3ERC6</accession>
<keyword evidence="3" id="KW-1185">Reference proteome</keyword>
<proteinExistence type="predicted"/>
<gene>
    <name evidence="2" type="ORF">AB0D95_16140</name>
</gene>
<evidence type="ECO:0000313" key="3">
    <source>
        <dbReference type="Proteomes" id="UP001551584"/>
    </source>
</evidence>
<dbReference type="Proteomes" id="UP001551584">
    <property type="component" value="Unassembled WGS sequence"/>
</dbReference>
<reference evidence="2 3" key="1">
    <citation type="submission" date="2024-06" db="EMBL/GenBank/DDBJ databases">
        <title>The Natural Products Discovery Center: Release of the First 8490 Sequenced Strains for Exploring Actinobacteria Biosynthetic Diversity.</title>
        <authorList>
            <person name="Kalkreuter E."/>
            <person name="Kautsar S.A."/>
            <person name="Yang D."/>
            <person name="Bader C.D."/>
            <person name="Teijaro C.N."/>
            <person name="Fluegel L."/>
            <person name="Davis C.M."/>
            <person name="Simpson J.R."/>
            <person name="Lauterbach L."/>
            <person name="Steele A.D."/>
            <person name="Gui C."/>
            <person name="Meng S."/>
            <person name="Li G."/>
            <person name="Viehrig K."/>
            <person name="Ye F."/>
            <person name="Su P."/>
            <person name="Kiefer A.F."/>
            <person name="Nichols A."/>
            <person name="Cepeda A.J."/>
            <person name="Yan W."/>
            <person name="Fan B."/>
            <person name="Jiang Y."/>
            <person name="Adhikari A."/>
            <person name="Zheng C.-J."/>
            <person name="Schuster L."/>
            <person name="Cowan T.M."/>
            <person name="Smanski M.J."/>
            <person name="Chevrette M.G."/>
            <person name="De Carvalho L.P.S."/>
            <person name="Shen B."/>
        </authorList>
    </citation>
    <scope>NUCLEOTIDE SEQUENCE [LARGE SCALE GENOMIC DNA]</scope>
    <source>
        <strain evidence="2 3">NPDC048117</strain>
    </source>
</reference>
<dbReference type="EMBL" id="JBEZNA010000034">
    <property type="protein sequence ID" value="MEU9578766.1"/>
    <property type="molecule type" value="Genomic_DNA"/>
</dbReference>
<feature type="region of interest" description="Disordered" evidence="1">
    <location>
        <begin position="36"/>
        <end position="67"/>
    </location>
</feature>
<evidence type="ECO:0000313" key="2">
    <source>
        <dbReference type="EMBL" id="MEU9578766.1"/>
    </source>
</evidence>